<dbReference type="InterPro" id="IPR007305">
    <property type="entry name" value="Vesicle_transpt_Got1/SFT2"/>
</dbReference>
<reference evidence="6" key="1">
    <citation type="submission" date="2021-01" db="EMBL/GenBank/DDBJ databases">
        <authorList>
            <consortium name="Genoscope - CEA"/>
            <person name="William W."/>
        </authorList>
    </citation>
    <scope>NUCLEOTIDE SEQUENCE</scope>
</reference>
<dbReference type="GO" id="GO:0005737">
    <property type="term" value="C:cytoplasm"/>
    <property type="evidence" value="ECO:0007669"/>
    <property type="project" value="UniProtKB-ARBA"/>
</dbReference>
<dbReference type="GO" id="GO:0016192">
    <property type="term" value="P:vesicle-mediated transport"/>
    <property type="evidence" value="ECO:0007669"/>
    <property type="project" value="InterPro"/>
</dbReference>
<evidence type="ECO:0000256" key="5">
    <source>
        <dbReference type="SAM" id="Phobius"/>
    </source>
</evidence>
<evidence type="ECO:0008006" key="8">
    <source>
        <dbReference type="Google" id="ProtNLM"/>
    </source>
</evidence>
<proteinExistence type="predicted"/>
<evidence type="ECO:0000256" key="1">
    <source>
        <dbReference type="ARBA" id="ARBA00004141"/>
    </source>
</evidence>
<gene>
    <name evidence="6" type="ORF">PSON_ATCC_30995.1.T1370037</name>
</gene>
<name>A0A8S1R2D1_9CILI</name>
<evidence type="ECO:0000256" key="4">
    <source>
        <dbReference type="ARBA" id="ARBA00023136"/>
    </source>
</evidence>
<dbReference type="Pfam" id="PF04178">
    <property type="entry name" value="Got1"/>
    <property type="match status" value="1"/>
</dbReference>
<organism evidence="6 7">
    <name type="scientific">Paramecium sonneborni</name>
    <dbReference type="NCBI Taxonomy" id="65129"/>
    <lineage>
        <taxon>Eukaryota</taxon>
        <taxon>Sar</taxon>
        <taxon>Alveolata</taxon>
        <taxon>Ciliophora</taxon>
        <taxon>Intramacronucleata</taxon>
        <taxon>Oligohymenophorea</taxon>
        <taxon>Peniculida</taxon>
        <taxon>Parameciidae</taxon>
        <taxon>Paramecium</taxon>
    </lineage>
</organism>
<dbReference type="GO" id="GO:0012505">
    <property type="term" value="C:endomembrane system"/>
    <property type="evidence" value="ECO:0007669"/>
    <property type="project" value="UniProtKB-ARBA"/>
</dbReference>
<keyword evidence="2 5" id="KW-0812">Transmembrane</keyword>
<keyword evidence="3 5" id="KW-1133">Transmembrane helix</keyword>
<dbReference type="GO" id="GO:0016020">
    <property type="term" value="C:membrane"/>
    <property type="evidence" value="ECO:0007669"/>
    <property type="project" value="UniProtKB-SubCell"/>
</dbReference>
<evidence type="ECO:0000256" key="3">
    <source>
        <dbReference type="ARBA" id="ARBA00022989"/>
    </source>
</evidence>
<evidence type="ECO:0000313" key="6">
    <source>
        <dbReference type="EMBL" id="CAD8122216.1"/>
    </source>
</evidence>
<accession>A0A8S1R2D1</accession>
<evidence type="ECO:0000256" key="2">
    <source>
        <dbReference type="ARBA" id="ARBA00022692"/>
    </source>
</evidence>
<feature type="transmembrane region" description="Helical" evidence="5">
    <location>
        <begin position="155"/>
        <end position="179"/>
    </location>
</feature>
<evidence type="ECO:0000313" key="7">
    <source>
        <dbReference type="Proteomes" id="UP000692954"/>
    </source>
</evidence>
<dbReference type="Proteomes" id="UP000692954">
    <property type="component" value="Unassembled WGS sequence"/>
</dbReference>
<keyword evidence="7" id="KW-1185">Reference proteome</keyword>
<dbReference type="AlphaFoldDB" id="A0A8S1R2D1"/>
<keyword evidence="4 5" id="KW-0472">Membrane</keyword>
<feature type="transmembrane region" description="Helical" evidence="5">
    <location>
        <begin position="105"/>
        <end position="123"/>
    </location>
</feature>
<feature type="transmembrane region" description="Helical" evidence="5">
    <location>
        <begin position="79"/>
        <end position="99"/>
    </location>
</feature>
<dbReference type="EMBL" id="CAJJDN010000137">
    <property type="protein sequence ID" value="CAD8122216.1"/>
    <property type="molecule type" value="Genomic_DNA"/>
</dbReference>
<sequence length="196" mass="22132">MMVQAQKFQDDASGTLKMFNARIAKYQLSSSKDEHSWSYNRIFRCSNIICLIILKQMNNYQDEESGFKIQEKIYTWGRFLLFFLTGVILLIVSFPFSGFLLINPYPFVLLFSLGSLLILIAIIQVTEYKTIFSQAGTVVYFIALLGGLYTGVFKIGYLTTLGIMVIQILALLYLMAALLPGGQAGLKNYVLSKIKT</sequence>
<comment type="caution">
    <text evidence="6">The sequence shown here is derived from an EMBL/GenBank/DDBJ whole genome shotgun (WGS) entry which is preliminary data.</text>
</comment>
<protein>
    <recommendedName>
        <fullName evidence="8">Vesicle transport protein</fullName>
    </recommendedName>
</protein>
<feature type="transmembrane region" description="Helical" evidence="5">
    <location>
        <begin position="130"/>
        <end position="149"/>
    </location>
</feature>
<comment type="subcellular location">
    <subcellularLocation>
        <location evidence="1">Membrane</location>
        <topology evidence="1">Multi-pass membrane protein</topology>
    </subcellularLocation>
</comment>